<comment type="function">
    <text evidence="8">Ligates lysine onto the cytidine present at position 34 of the AUA codon-specific tRNA(Ile) that contains the anticodon CAU, in an ATP-dependent manner. Cytidine is converted to lysidine, thus changing the amino acid specificity of the tRNA from methionine to isoleucine.</text>
</comment>
<dbReference type="NCBIfam" id="TIGR02433">
    <property type="entry name" value="lysidine_TilS_C"/>
    <property type="match status" value="1"/>
</dbReference>
<dbReference type="HAMAP" id="MF_01161">
    <property type="entry name" value="tRNA_Ile_lys_synt"/>
    <property type="match status" value="1"/>
</dbReference>
<proteinExistence type="inferred from homology"/>
<keyword evidence="6 8" id="KW-0067">ATP-binding</keyword>
<dbReference type="GO" id="GO:0005737">
    <property type="term" value="C:cytoplasm"/>
    <property type="evidence" value="ECO:0007669"/>
    <property type="project" value="UniProtKB-SubCell"/>
</dbReference>
<dbReference type="GO" id="GO:0032267">
    <property type="term" value="F:tRNA(Ile)-lysidine synthase activity"/>
    <property type="evidence" value="ECO:0007669"/>
    <property type="project" value="UniProtKB-EC"/>
</dbReference>
<dbReference type="STRING" id="1279009.ADICEAN_01640"/>
<dbReference type="NCBIfam" id="TIGR02432">
    <property type="entry name" value="lysidine_TilS_N"/>
    <property type="match status" value="1"/>
</dbReference>
<dbReference type="Proteomes" id="UP000011910">
    <property type="component" value="Unassembled WGS sequence"/>
</dbReference>
<keyword evidence="3 8" id="KW-0436">Ligase</keyword>
<dbReference type="GO" id="GO:0006400">
    <property type="term" value="P:tRNA modification"/>
    <property type="evidence" value="ECO:0007669"/>
    <property type="project" value="UniProtKB-UniRule"/>
</dbReference>
<dbReference type="PANTHER" id="PTHR43033:SF1">
    <property type="entry name" value="TRNA(ILE)-LYSIDINE SYNTHASE-RELATED"/>
    <property type="match status" value="1"/>
</dbReference>
<evidence type="ECO:0000256" key="6">
    <source>
        <dbReference type="ARBA" id="ARBA00022840"/>
    </source>
</evidence>
<dbReference type="SUPFAM" id="SSF52402">
    <property type="entry name" value="Adenine nucleotide alpha hydrolases-like"/>
    <property type="match status" value="1"/>
</dbReference>
<evidence type="ECO:0000256" key="8">
    <source>
        <dbReference type="HAMAP-Rule" id="MF_01161"/>
    </source>
</evidence>
<organism evidence="10 11">
    <name type="scientific">Cesiribacter andamanensis AMV16</name>
    <dbReference type="NCBI Taxonomy" id="1279009"/>
    <lineage>
        <taxon>Bacteria</taxon>
        <taxon>Pseudomonadati</taxon>
        <taxon>Bacteroidota</taxon>
        <taxon>Cytophagia</taxon>
        <taxon>Cytophagales</taxon>
        <taxon>Cesiribacteraceae</taxon>
        <taxon>Cesiribacter</taxon>
    </lineage>
</organism>
<comment type="subcellular location">
    <subcellularLocation>
        <location evidence="1 8">Cytoplasm</location>
    </subcellularLocation>
</comment>
<keyword evidence="2 8" id="KW-0963">Cytoplasm</keyword>
<dbReference type="PANTHER" id="PTHR43033">
    <property type="entry name" value="TRNA(ILE)-LYSIDINE SYNTHASE-RELATED"/>
    <property type="match status" value="1"/>
</dbReference>
<reference evidence="10 11" key="1">
    <citation type="journal article" date="2013" name="Genome Announc.">
        <title>Draft Genome Sequence of Cesiribacter andamanensis Strain AMV16T, Isolated from a Soil Sample from a Mud Volcano in the Andaman Islands, India.</title>
        <authorList>
            <person name="Shivaji S."/>
            <person name="Ara S."/>
            <person name="Begum Z."/>
            <person name="Srinivas T.N."/>
            <person name="Singh A."/>
            <person name="Kumar Pinnaka A."/>
        </authorList>
    </citation>
    <scope>NUCLEOTIDE SEQUENCE [LARGE SCALE GENOMIC DNA]</scope>
    <source>
        <strain evidence="10 11">AMV16</strain>
    </source>
</reference>
<evidence type="ECO:0000256" key="4">
    <source>
        <dbReference type="ARBA" id="ARBA00022694"/>
    </source>
</evidence>
<keyword evidence="4 8" id="KW-0819">tRNA processing</keyword>
<dbReference type="InterPro" id="IPR011063">
    <property type="entry name" value="TilS/TtcA_N"/>
</dbReference>
<name>M7N7M4_9BACT</name>
<dbReference type="SMART" id="SM00977">
    <property type="entry name" value="TilS_C"/>
    <property type="match status" value="1"/>
</dbReference>
<dbReference type="InterPro" id="IPR012094">
    <property type="entry name" value="tRNA_Ile_lys_synt"/>
</dbReference>
<dbReference type="Pfam" id="PF01171">
    <property type="entry name" value="ATP_bind_3"/>
    <property type="match status" value="1"/>
</dbReference>
<evidence type="ECO:0000256" key="2">
    <source>
        <dbReference type="ARBA" id="ARBA00022490"/>
    </source>
</evidence>
<evidence type="ECO:0000256" key="7">
    <source>
        <dbReference type="ARBA" id="ARBA00048539"/>
    </source>
</evidence>
<comment type="similarity">
    <text evidence="8">Belongs to the tRNA(Ile)-lysidine synthase family.</text>
</comment>
<evidence type="ECO:0000313" key="10">
    <source>
        <dbReference type="EMBL" id="EMR03247.1"/>
    </source>
</evidence>
<comment type="domain">
    <text evidence="8">The N-terminal region contains the highly conserved SGGXDS motif, predicted to be a P-loop motif involved in ATP binding.</text>
</comment>
<evidence type="ECO:0000313" key="11">
    <source>
        <dbReference type="Proteomes" id="UP000011910"/>
    </source>
</evidence>
<dbReference type="SUPFAM" id="SSF56037">
    <property type="entry name" value="PheT/TilS domain"/>
    <property type="match status" value="1"/>
</dbReference>
<accession>M7N7M4</accession>
<gene>
    <name evidence="8 10" type="primary">tilS</name>
    <name evidence="10" type="ORF">ADICEAN_01640</name>
</gene>
<dbReference type="EMBL" id="AODQ01000031">
    <property type="protein sequence ID" value="EMR03247.1"/>
    <property type="molecule type" value="Genomic_DNA"/>
</dbReference>
<dbReference type="AlphaFoldDB" id="M7N7M4"/>
<dbReference type="InterPro" id="IPR012795">
    <property type="entry name" value="tRNA_Ile_lys_synt_N"/>
</dbReference>
<protein>
    <recommendedName>
        <fullName evidence="8">tRNA(Ile)-lysidine synthase</fullName>
        <ecNumber evidence="8">6.3.4.19</ecNumber>
    </recommendedName>
    <alternativeName>
        <fullName evidence="8">tRNA(Ile)-2-lysyl-cytidine synthase</fullName>
    </alternativeName>
    <alternativeName>
        <fullName evidence="8">tRNA(Ile)-lysidine synthetase</fullName>
    </alternativeName>
</protein>
<feature type="binding site" evidence="8">
    <location>
        <begin position="26"/>
        <end position="31"/>
    </location>
    <ligand>
        <name>ATP</name>
        <dbReference type="ChEBI" id="CHEBI:30616"/>
    </ligand>
</feature>
<dbReference type="RefSeq" id="WP_009195037.1">
    <property type="nucleotide sequence ID" value="NZ_AODQ01000031.1"/>
</dbReference>
<sequence>MQEKFLAFIREKELLQPGQPVLLAVSGGLDSVAMAHLFQQCPYPFALAHANFGLRAEESEGDAHFVEALARQLGVAFHTTRLPAASEAEVKGVSIQMAARDLRYQWFGELCRQEGYLALATAHHLSDQAEGLLLNLSRGTGLAGLHGIAPKRPLLSTENSPLLIRPLLFTRRDELEAWATAQGIRWREDSSNASPKYRRNLIRQQVIPPLKSLNPQLEEGLQELASQVRAAEGVLKGVVDALHRQVVAEKAGHTTLSLPPLLAQPEPQYLLGELLQPWGFGWAEAGAILHSLQRSAGSPVGKEFSSATHRLVVDREQLVITPLGAAALPPTPLALEQPELQLGPWHFRTRRLPAKGYRLLADPLLAALDLGRLQFPLLLRPVQPGDRFQPLGMRGKKKLSDFMIDQKIPLNLKDELLVLQSGTDIVWVVGHRIDERYKVSGHTAEIFEIRGTHT</sequence>
<dbReference type="OrthoDB" id="9807403at2"/>
<dbReference type="Gene3D" id="3.40.50.620">
    <property type="entry name" value="HUPs"/>
    <property type="match status" value="1"/>
</dbReference>
<keyword evidence="11" id="KW-1185">Reference proteome</keyword>
<dbReference type="InterPro" id="IPR014729">
    <property type="entry name" value="Rossmann-like_a/b/a_fold"/>
</dbReference>
<dbReference type="PATRIC" id="fig|1279009.4.peg.1663"/>
<dbReference type="Pfam" id="PF11734">
    <property type="entry name" value="TilS_C"/>
    <property type="match status" value="1"/>
</dbReference>
<dbReference type="GO" id="GO:0005524">
    <property type="term" value="F:ATP binding"/>
    <property type="evidence" value="ECO:0007669"/>
    <property type="project" value="UniProtKB-UniRule"/>
</dbReference>
<comment type="caution">
    <text evidence="10">The sequence shown here is derived from an EMBL/GenBank/DDBJ whole genome shotgun (WGS) entry which is preliminary data.</text>
</comment>
<evidence type="ECO:0000256" key="5">
    <source>
        <dbReference type="ARBA" id="ARBA00022741"/>
    </source>
</evidence>
<dbReference type="EC" id="6.3.4.19" evidence="8"/>
<evidence type="ECO:0000256" key="3">
    <source>
        <dbReference type="ARBA" id="ARBA00022598"/>
    </source>
</evidence>
<dbReference type="eggNOG" id="COG0037">
    <property type="taxonomic scope" value="Bacteria"/>
</dbReference>
<keyword evidence="5 8" id="KW-0547">Nucleotide-binding</keyword>
<comment type="catalytic activity">
    <reaction evidence="7 8">
        <text>cytidine(34) in tRNA(Ile2) + L-lysine + ATP = lysidine(34) in tRNA(Ile2) + AMP + diphosphate + H(+)</text>
        <dbReference type="Rhea" id="RHEA:43744"/>
        <dbReference type="Rhea" id="RHEA-COMP:10625"/>
        <dbReference type="Rhea" id="RHEA-COMP:10670"/>
        <dbReference type="ChEBI" id="CHEBI:15378"/>
        <dbReference type="ChEBI" id="CHEBI:30616"/>
        <dbReference type="ChEBI" id="CHEBI:32551"/>
        <dbReference type="ChEBI" id="CHEBI:33019"/>
        <dbReference type="ChEBI" id="CHEBI:82748"/>
        <dbReference type="ChEBI" id="CHEBI:83665"/>
        <dbReference type="ChEBI" id="CHEBI:456215"/>
        <dbReference type="EC" id="6.3.4.19"/>
    </reaction>
</comment>
<dbReference type="CDD" id="cd01992">
    <property type="entry name" value="TilS_N"/>
    <property type="match status" value="1"/>
</dbReference>
<evidence type="ECO:0000256" key="1">
    <source>
        <dbReference type="ARBA" id="ARBA00004496"/>
    </source>
</evidence>
<dbReference type="InterPro" id="IPR012796">
    <property type="entry name" value="Lysidine-tRNA-synth_C"/>
</dbReference>
<feature type="domain" description="Lysidine-tRNA(Ile) synthetase C-terminal" evidence="9">
    <location>
        <begin position="377"/>
        <end position="449"/>
    </location>
</feature>
<evidence type="ECO:0000259" key="9">
    <source>
        <dbReference type="SMART" id="SM00977"/>
    </source>
</evidence>